<dbReference type="InterPro" id="IPR005493">
    <property type="entry name" value="RraA/RraA-like"/>
</dbReference>
<dbReference type="AlphaFoldDB" id="A0A5E7IGB4"/>
<dbReference type="PANTHER" id="PTHR33254:SF4">
    <property type="entry name" value="4-HYDROXY-4-METHYL-2-OXOGLUTARATE ALDOLASE 3-RELATED"/>
    <property type="match status" value="1"/>
</dbReference>
<evidence type="ECO:0000256" key="2">
    <source>
        <dbReference type="ARBA" id="ARBA00016549"/>
    </source>
</evidence>
<keyword evidence="4" id="KW-0456">Lyase</keyword>
<dbReference type="OrthoDB" id="8717144at2"/>
<dbReference type="PANTHER" id="PTHR33254">
    <property type="entry name" value="4-HYDROXY-4-METHYL-2-OXOGLUTARATE ALDOLASE 3-RELATED"/>
    <property type="match status" value="1"/>
</dbReference>
<keyword evidence="3 7" id="KW-0479">Metal-binding</keyword>
<dbReference type="SUPFAM" id="SSF89562">
    <property type="entry name" value="RraA-like"/>
    <property type="match status" value="1"/>
</dbReference>
<evidence type="ECO:0000313" key="9">
    <source>
        <dbReference type="Proteomes" id="UP000385207"/>
    </source>
</evidence>
<evidence type="ECO:0000256" key="6">
    <source>
        <dbReference type="ARBA" id="ARBA00030169"/>
    </source>
</evidence>
<evidence type="ECO:0000256" key="3">
    <source>
        <dbReference type="ARBA" id="ARBA00022723"/>
    </source>
</evidence>
<evidence type="ECO:0000256" key="1">
    <source>
        <dbReference type="ARBA" id="ARBA00001968"/>
    </source>
</evidence>
<comment type="cofactor">
    <cofactor evidence="7">
        <name>Mg(2+)</name>
        <dbReference type="ChEBI" id="CHEBI:18420"/>
    </cofactor>
</comment>
<protein>
    <recommendedName>
        <fullName evidence="2">Putative 4-hydroxy-4-methyl-2-oxoglutarate aldolase</fullName>
    </recommendedName>
    <alternativeName>
        <fullName evidence="5">Regulator of ribonuclease activity homolog</fullName>
    </alternativeName>
    <alternativeName>
        <fullName evidence="6">RraA-like protein</fullName>
    </alternativeName>
</protein>
<evidence type="ECO:0000256" key="7">
    <source>
        <dbReference type="PIRSR" id="PIRSR605493-1"/>
    </source>
</evidence>
<comment type="cofactor">
    <cofactor evidence="1">
        <name>a divalent metal cation</name>
        <dbReference type="ChEBI" id="CHEBI:60240"/>
    </cofactor>
</comment>
<keyword evidence="7" id="KW-0460">Magnesium</keyword>
<sequence length="205" mass="21429">MNADTQLLEKLHQVSFATLGHLLEDGFVSTDIRSMLSAVKVVGRAVTLSVIDADAIAVNRALASLQDGDVLVIDMNGDRRHACVGTVTACAARARGARAIVVDGLVTDILELREAGLPVFARGTSLLTTKLHGNAESQLNVPVQCGGVQVYPGDLVLGDDNGLLILDSQALAAVIDQALASDRAEPGLLERLEAGESIASVLRVE</sequence>
<feature type="binding site" evidence="7">
    <location>
        <position position="108"/>
    </location>
    <ligand>
        <name>Mg(2+)</name>
        <dbReference type="ChEBI" id="CHEBI:18420"/>
    </ligand>
</feature>
<dbReference type="InterPro" id="IPR036704">
    <property type="entry name" value="RraA/RraA-like_sf"/>
</dbReference>
<accession>A0A5E7IGB4</accession>
<dbReference type="Pfam" id="PF03737">
    <property type="entry name" value="RraA-like"/>
    <property type="match status" value="1"/>
</dbReference>
<evidence type="ECO:0000256" key="4">
    <source>
        <dbReference type="ARBA" id="ARBA00023239"/>
    </source>
</evidence>
<dbReference type="CDD" id="cd16841">
    <property type="entry name" value="RraA_family"/>
    <property type="match status" value="1"/>
</dbReference>
<evidence type="ECO:0000256" key="5">
    <source>
        <dbReference type="ARBA" id="ARBA00029596"/>
    </source>
</evidence>
<reference evidence="8 9" key="1">
    <citation type="submission" date="2019-09" db="EMBL/GenBank/DDBJ databases">
        <authorList>
            <person name="Chandra G."/>
            <person name="Truman W A."/>
        </authorList>
    </citation>
    <scope>NUCLEOTIDE SEQUENCE [LARGE SCALE GENOMIC DNA]</scope>
    <source>
        <strain evidence="8">PS862</strain>
    </source>
</reference>
<gene>
    <name evidence="8" type="primary">rraA_2</name>
    <name evidence="8" type="ORF">PS862_01545</name>
</gene>
<organism evidence="8 9">
    <name type="scientific">Pseudomonas fluorescens</name>
    <dbReference type="NCBI Taxonomy" id="294"/>
    <lineage>
        <taxon>Bacteria</taxon>
        <taxon>Pseudomonadati</taxon>
        <taxon>Pseudomonadota</taxon>
        <taxon>Gammaproteobacteria</taxon>
        <taxon>Pseudomonadales</taxon>
        <taxon>Pseudomonadaceae</taxon>
        <taxon>Pseudomonas</taxon>
    </lineage>
</organism>
<name>A0A5E7IGB4_PSEFL</name>
<dbReference type="EMBL" id="CABVII010000005">
    <property type="protein sequence ID" value="VVO75320.1"/>
    <property type="molecule type" value="Genomic_DNA"/>
</dbReference>
<dbReference type="Gene3D" id="3.50.30.40">
    <property type="entry name" value="Ribonuclease E inhibitor RraA/RraA-like"/>
    <property type="match status" value="1"/>
</dbReference>
<evidence type="ECO:0000313" key="8">
    <source>
        <dbReference type="EMBL" id="VVO75320.1"/>
    </source>
</evidence>
<dbReference type="RefSeq" id="WP_150746351.1">
    <property type="nucleotide sequence ID" value="NZ_CABVHE010000029.1"/>
</dbReference>
<dbReference type="GO" id="GO:0046872">
    <property type="term" value="F:metal ion binding"/>
    <property type="evidence" value="ECO:0007669"/>
    <property type="project" value="UniProtKB-KW"/>
</dbReference>
<dbReference type="Proteomes" id="UP000385207">
    <property type="component" value="Unassembled WGS sequence"/>
</dbReference>
<proteinExistence type="predicted"/>
<dbReference type="GO" id="GO:0016829">
    <property type="term" value="F:lyase activity"/>
    <property type="evidence" value="ECO:0007669"/>
    <property type="project" value="UniProtKB-KW"/>
</dbReference>